<feature type="domain" description="Hemerythrin-like" evidence="4">
    <location>
        <begin position="17"/>
        <end position="122"/>
    </location>
</feature>
<dbReference type="PANTHER" id="PTHR37164:SF1">
    <property type="entry name" value="BACTERIOHEMERYTHRIN"/>
    <property type="match status" value="1"/>
</dbReference>
<comment type="similarity">
    <text evidence="1">Belongs to the hemerythrin family.</text>
</comment>
<accession>A0A6M2BQ86</accession>
<proteinExistence type="inferred from homology"/>
<keyword evidence="6" id="KW-1185">Reference proteome</keyword>
<dbReference type="PANTHER" id="PTHR37164">
    <property type="entry name" value="BACTERIOHEMERYTHRIN"/>
    <property type="match status" value="1"/>
</dbReference>
<gene>
    <name evidence="5" type="ORF">G7Y85_06290</name>
</gene>
<dbReference type="GO" id="GO:0046872">
    <property type="term" value="F:metal ion binding"/>
    <property type="evidence" value="ECO:0007669"/>
    <property type="project" value="UniProtKB-KW"/>
</dbReference>
<dbReference type="NCBIfam" id="TIGR02481">
    <property type="entry name" value="hemeryth_dom"/>
    <property type="match status" value="1"/>
</dbReference>
<dbReference type="InterPro" id="IPR035938">
    <property type="entry name" value="Hemerythrin-like_sf"/>
</dbReference>
<organism evidence="5 6">
    <name type="scientific">Solimonas terrae</name>
    <dbReference type="NCBI Taxonomy" id="1396819"/>
    <lineage>
        <taxon>Bacteria</taxon>
        <taxon>Pseudomonadati</taxon>
        <taxon>Pseudomonadota</taxon>
        <taxon>Gammaproteobacteria</taxon>
        <taxon>Nevskiales</taxon>
        <taxon>Nevskiaceae</taxon>
        <taxon>Solimonas</taxon>
    </lineage>
</organism>
<evidence type="ECO:0000256" key="3">
    <source>
        <dbReference type="ARBA" id="ARBA00023004"/>
    </source>
</evidence>
<reference evidence="5 6" key="1">
    <citation type="journal article" date="2014" name="Int. J. Syst. Evol. Microbiol.">
        <title>Solimonas terrae sp. nov., isolated from soil.</title>
        <authorList>
            <person name="Kim S.J."/>
            <person name="Moon J.Y."/>
            <person name="Weon H.Y."/>
            <person name="Ahn J.H."/>
            <person name="Chen W.M."/>
            <person name="Kwon S.W."/>
        </authorList>
    </citation>
    <scope>NUCLEOTIDE SEQUENCE [LARGE SCALE GENOMIC DNA]</scope>
    <source>
        <strain evidence="5 6">KIS83-12</strain>
    </source>
</reference>
<dbReference type="InterPro" id="IPR012312">
    <property type="entry name" value="Hemerythrin-like"/>
</dbReference>
<evidence type="ECO:0000313" key="6">
    <source>
        <dbReference type="Proteomes" id="UP000472676"/>
    </source>
</evidence>
<dbReference type="InterPro" id="IPR012827">
    <property type="entry name" value="Hemerythrin_metal-bd"/>
</dbReference>
<dbReference type="Proteomes" id="UP000472676">
    <property type="component" value="Unassembled WGS sequence"/>
</dbReference>
<dbReference type="RefSeq" id="WP_166253611.1">
    <property type="nucleotide sequence ID" value="NZ_JAAMOW010000003.1"/>
</dbReference>
<keyword evidence="2" id="KW-0479">Metal-binding</keyword>
<evidence type="ECO:0000259" key="4">
    <source>
        <dbReference type="Pfam" id="PF01814"/>
    </source>
</evidence>
<evidence type="ECO:0000313" key="5">
    <source>
        <dbReference type="EMBL" id="NGY04365.1"/>
    </source>
</evidence>
<name>A0A6M2BQ86_9GAMM</name>
<dbReference type="InterPro" id="IPR050669">
    <property type="entry name" value="Hemerythrin"/>
</dbReference>
<dbReference type="EMBL" id="JAAMOW010000003">
    <property type="protein sequence ID" value="NGY04365.1"/>
    <property type="molecule type" value="Genomic_DNA"/>
</dbReference>
<dbReference type="Gene3D" id="1.20.120.50">
    <property type="entry name" value="Hemerythrin-like"/>
    <property type="match status" value="1"/>
</dbReference>
<sequence>MSSPASAFVWTDRYKLGYERMDDTHRDFVEKVDALLGAGDTELAARLDAFIAHAEAHFDEEKEWMQSTGFPAADCHIDEHAAVMKSVLEVRELLSASPGTRAFDATRSLARALVDWFPGHATYLDSALSAWMCKRVYGGKPVVFHRD</sequence>
<dbReference type="AlphaFoldDB" id="A0A6M2BQ86"/>
<evidence type="ECO:0000256" key="1">
    <source>
        <dbReference type="ARBA" id="ARBA00010587"/>
    </source>
</evidence>
<evidence type="ECO:0000256" key="2">
    <source>
        <dbReference type="ARBA" id="ARBA00022723"/>
    </source>
</evidence>
<comment type="caution">
    <text evidence="5">The sequence shown here is derived from an EMBL/GenBank/DDBJ whole genome shotgun (WGS) entry which is preliminary data.</text>
</comment>
<keyword evidence="3" id="KW-0408">Iron</keyword>
<dbReference type="SUPFAM" id="SSF47188">
    <property type="entry name" value="Hemerythrin-like"/>
    <property type="match status" value="1"/>
</dbReference>
<protein>
    <submittedName>
        <fullName evidence="5">Hemerythrin</fullName>
    </submittedName>
</protein>
<dbReference type="Pfam" id="PF01814">
    <property type="entry name" value="Hemerythrin"/>
    <property type="match status" value="1"/>
</dbReference>
<dbReference type="CDD" id="cd12107">
    <property type="entry name" value="Hemerythrin"/>
    <property type="match status" value="1"/>
</dbReference>